<dbReference type="RefSeq" id="WP_118983937.1">
    <property type="nucleotide sequence ID" value="NZ_QHCS01000010.1"/>
</dbReference>
<protein>
    <submittedName>
        <fullName evidence="1">Uncharacterized protein</fullName>
    </submittedName>
</protein>
<sequence length="302" mass="35134">MTDPTPKIEFADILRLSKGEQYFFAALIDLAFLEKIFTNGVPFRESFSVRIPIASDEYLTDGVMSPDYIHTTLFLHSFIEKSLKFISLLTNAKATIRSLRACDHNLEKLLAYALITQRDLKNAFGDEDYRICDRVFKLNYSYLRYLSRNQEIIFKYESLLKITSYFKEKMLSCRASNIYSIEYRDSFVRRLGNKYPITIVSIPVSKEAPKIVNKEDFENITTHKSYMYVSPAEDGFKHLPSSALTDIECNFLISCYEFKNSKYHLKSPIDNQTSRRIFKLFSKAEYTLPSQTRNISVGRSSR</sequence>
<accession>A0A8B3CH93</accession>
<dbReference type="Proteomes" id="UP000266669">
    <property type="component" value="Unassembled WGS sequence"/>
</dbReference>
<evidence type="ECO:0000313" key="2">
    <source>
        <dbReference type="Proteomes" id="UP000266669"/>
    </source>
</evidence>
<gene>
    <name evidence="1" type="ORF">DLM78_22135</name>
</gene>
<name>A0A8B3CH93_9LEPT</name>
<comment type="caution">
    <text evidence="1">The sequence shown here is derived from an EMBL/GenBank/DDBJ whole genome shotgun (WGS) entry which is preliminary data.</text>
</comment>
<evidence type="ECO:0000313" key="1">
    <source>
        <dbReference type="EMBL" id="RHX83210.1"/>
    </source>
</evidence>
<organism evidence="1 2">
    <name type="scientific">Leptospira stimsonii</name>
    <dbReference type="NCBI Taxonomy" id="2202203"/>
    <lineage>
        <taxon>Bacteria</taxon>
        <taxon>Pseudomonadati</taxon>
        <taxon>Spirochaetota</taxon>
        <taxon>Spirochaetia</taxon>
        <taxon>Leptospirales</taxon>
        <taxon>Leptospiraceae</taxon>
        <taxon>Leptospira</taxon>
    </lineage>
</organism>
<dbReference type="EMBL" id="QHCS01000010">
    <property type="protein sequence ID" value="RHX83210.1"/>
    <property type="molecule type" value="Genomic_DNA"/>
</dbReference>
<dbReference type="AlphaFoldDB" id="A0A8B3CH93"/>
<proteinExistence type="predicted"/>
<reference evidence="2" key="1">
    <citation type="submission" date="2018-05" db="EMBL/GenBank/DDBJ databases">
        <title>Leptospira yasudae sp. nov. and Leptospira stimsonii sp. nov., two pathogenic species of the genus Leptospira isolated from environmental sources.</title>
        <authorList>
            <person name="Casanovas-Massana A."/>
            <person name="Hamond C."/>
            <person name="Santos L.A."/>
            <person name="Hacker K.P."/>
            <person name="Balassiano I."/>
            <person name="Medeiros M.A."/>
            <person name="Reis M.G."/>
            <person name="Ko A.I."/>
            <person name="Wunder E.A."/>
        </authorList>
    </citation>
    <scope>NUCLEOTIDE SEQUENCE [LARGE SCALE GENOMIC DNA]</scope>
    <source>
        <strain evidence="2">AMB6-RJ</strain>
    </source>
</reference>